<dbReference type="PANTHER" id="PTHR38136:SF3">
    <property type="entry name" value="DNA REPAIR PROTEIN"/>
    <property type="match status" value="1"/>
</dbReference>
<evidence type="ECO:0000259" key="3">
    <source>
        <dbReference type="Pfam" id="PF04895"/>
    </source>
</evidence>
<dbReference type="InterPro" id="IPR006978">
    <property type="entry name" value="Nre_N"/>
</dbReference>
<feature type="domain" description="Archaeal Nre N-terminal" evidence="2">
    <location>
        <begin position="19"/>
        <end position="291"/>
    </location>
</feature>
<evidence type="ECO:0000256" key="1">
    <source>
        <dbReference type="HAMAP-Rule" id="MF_02096"/>
    </source>
</evidence>
<dbReference type="EnsemblBacteria" id="ABM81052">
    <property type="protein sequence ID" value="ABM81052"/>
    <property type="gene ID" value="Hbut_1218"/>
</dbReference>
<evidence type="ECO:0000313" key="4">
    <source>
        <dbReference type="EMBL" id="ABM81052.1"/>
    </source>
</evidence>
<dbReference type="Proteomes" id="UP000002593">
    <property type="component" value="Chromosome"/>
</dbReference>
<comment type="function">
    <text evidence="1">Involved in DNA damage repair.</text>
</comment>
<dbReference type="InterPro" id="IPR006979">
    <property type="entry name" value="Nre_C"/>
</dbReference>
<dbReference type="GeneID" id="4782531"/>
<dbReference type="eggNOG" id="arCOG04269">
    <property type="taxonomic scope" value="Archaea"/>
</dbReference>
<dbReference type="RefSeq" id="WP_011822370.1">
    <property type="nucleotide sequence ID" value="NC_008818.1"/>
</dbReference>
<feature type="domain" description="Archaeal Nre C-terminal" evidence="3">
    <location>
        <begin position="309"/>
        <end position="414"/>
    </location>
</feature>
<proteinExistence type="inferred from homology"/>
<evidence type="ECO:0000313" key="5">
    <source>
        <dbReference type="Proteomes" id="UP000002593"/>
    </source>
</evidence>
<dbReference type="OrthoDB" id="6609at2157"/>
<dbReference type="STRING" id="415426.Hbut_1218"/>
<keyword evidence="1" id="KW-0227">DNA damage</keyword>
<dbReference type="AlphaFoldDB" id="A2BM41"/>
<dbReference type="HAMAP" id="MF_02096">
    <property type="entry name" value="Nre"/>
    <property type="match status" value="1"/>
</dbReference>
<keyword evidence="5" id="KW-1185">Reference proteome</keyword>
<dbReference type="Pfam" id="PF04894">
    <property type="entry name" value="Nre_N"/>
    <property type="match status" value="1"/>
</dbReference>
<comment type="caution">
    <text evidence="1">Lacks conserved residue(s) required for the propagation of feature annotation.</text>
</comment>
<accession>A2BM41</accession>
<dbReference type="GO" id="GO:0006281">
    <property type="term" value="P:DNA repair"/>
    <property type="evidence" value="ECO:0007669"/>
    <property type="project" value="UniProtKB-UniRule"/>
</dbReference>
<dbReference type="HOGENOM" id="CLU_039703_0_0_2"/>
<protein>
    <recommendedName>
        <fullName evidence="1">DNA repair protein</fullName>
    </recommendedName>
</protein>
<dbReference type="EMBL" id="CP000493">
    <property type="protein sequence ID" value="ABM81052.1"/>
    <property type="molecule type" value="Genomic_DNA"/>
</dbReference>
<dbReference type="Pfam" id="PF04895">
    <property type="entry name" value="Nre_C"/>
    <property type="match status" value="1"/>
</dbReference>
<dbReference type="InterPro" id="IPR033167">
    <property type="entry name" value="Nre"/>
</dbReference>
<keyword evidence="1" id="KW-0234">DNA repair</keyword>
<sequence length="417" mass="47125">MGRRIPPGLCTRCKGYKKLCGLPYCPILERFRQQVLASSRITGSREVEGDSPPSIVVGEAGYPTVPILYNLPPEEHGEKARLHDAPLDWARQRLPLRTIISYRSSLVSGVKRVQATTPWKLYEEEISVAAVSTKPVQSRALLEKPPIPSLRFDGVLAPQGPAAPARKVIVESNPTLHPKLEKLIWDDARSDEAVYELYRSGVDVYTIVRAFSLGLLGRVRSRRLVPTRWSITAVDQIISTRLLHRVRTYDTLGRVEVYHAHYLGNYITVILFPGSYEAELIEVWHPLTPWTQAASQPVVYRVTESMSLKLSEMDGGYMAMRLPVAEQLHARRRQAKAIIVREITRDYYAPVGNWHLRETTRQALVHGLVATFDTLDEAIRYVSEKLLLSDAARSALHSSILARKTRSTTTLDMFLKR</sequence>
<evidence type="ECO:0000259" key="2">
    <source>
        <dbReference type="Pfam" id="PF04894"/>
    </source>
</evidence>
<dbReference type="PANTHER" id="PTHR38136">
    <property type="entry name" value="DNA REPAIR PROTEIN"/>
    <property type="match status" value="1"/>
</dbReference>
<comment type="similarity">
    <text evidence="1">Belongs to the Nre family.</text>
</comment>
<dbReference type="KEGG" id="hbu:Hbut_1218"/>
<organism evidence="4 5">
    <name type="scientific">Hyperthermus butylicus (strain DSM 5456 / JCM 9403 / PLM1-5)</name>
    <dbReference type="NCBI Taxonomy" id="415426"/>
    <lineage>
        <taxon>Archaea</taxon>
        <taxon>Thermoproteota</taxon>
        <taxon>Thermoprotei</taxon>
        <taxon>Desulfurococcales</taxon>
        <taxon>Pyrodictiaceae</taxon>
        <taxon>Hyperthermus</taxon>
    </lineage>
</organism>
<reference evidence="4 5" key="1">
    <citation type="journal article" date="2007" name="Archaea">
        <title>The genome of Hyperthermus butylicus: a sulfur-reducing, peptide fermenting, neutrophilic Crenarchaeote growing up to 108 degrees C.</title>
        <authorList>
            <person name="Brugger K."/>
            <person name="Chen L."/>
            <person name="Stark M."/>
            <person name="Zibat A."/>
            <person name="Redder P."/>
            <person name="Ruepp A."/>
            <person name="Awayez M."/>
            <person name="She Q."/>
            <person name="Garrett R.A."/>
            <person name="Klenk H.P."/>
        </authorList>
    </citation>
    <scope>NUCLEOTIDE SEQUENCE [LARGE SCALE GENOMIC DNA]</scope>
    <source>
        <strain evidence="5">DSM 5456 / JCM 9403 / PLM1-5</strain>
    </source>
</reference>
<name>A2BM41_HYPBU</name>
<gene>
    <name evidence="4" type="ordered locus">Hbut_1218</name>
</gene>